<name>A0A8S5S6H7_9CAUD</name>
<dbReference type="Pfam" id="PF05565">
    <property type="entry name" value="Sipho_Gp157"/>
    <property type="match status" value="1"/>
</dbReference>
<dbReference type="InterPro" id="IPR008840">
    <property type="entry name" value="Sipho_Gp157"/>
</dbReference>
<evidence type="ECO:0000313" key="2">
    <source>
        <dbReference type="EMBL" id="DAF46545.1"/>
    </source>
</evidence>
<keyword evidence="1" id="KW-0175">Coiled coil</keyword>
<accession>A0A8S5S6H7</accession>
<dbReference type="EMBL" id="BK032540">
    <property type="protein sequence ID" value="DAF46545.1"/>
    <property type="molecule type" value="Genomic_DNA"/>
</dbReference>
<proteinExistence type="predicted"/>
<sequence length="160" mass="18895">MNLFELTENYVKFFTEFENADEITEEMQEMANNLNIEIEEKCENYANMIKSLEADIDTYKIQEKVFNEKRKTIENKVKWLKQNLQASMEQTGRKKVKTKLFTVSLQKNAPSLEITNEKNIDDSYYIIERKLNKRELLSDIKEGLIVDGVGIKQTESLRIR</sequence>
<evidence type="ECO:0000256" key="1">
    <source>
        <dbReference type="SAM" id="Coils"/>
    </source>
</evidence>
<protein>
    <submittedName>
        <fullName evidence="2">Resistance protein</fullName>
    </submittedName>
</protein>
<reference evidence="2" key="1">
    <citation type="journal article" date="2021" name="Proc. Natl. Acad. Sci. U.S.A.">
        <title>A Catalog of Tens of Thousands of Viruses from Human Metagenomes Reveals Hidden Associations with Chronic Diseases.</title>
        <authorList>
            <person name="Tisza M.J."/>
            <person name="Buck C.B."/>
        </authorList>
    </citation>
    <scope>NUCLEOTIDE SEQUENCE</scope>
    <source>
        <strain evidence="2">Ct1ba2</strain>
    </source>
</reference>
<organism evidence="2">
    <name type="scientific">Myoviridae sp. ct1ba2</name>
    <dbReference type="NCBI Taxonomy" id="2827654"/>
    <lineage>
        <taxon>Viruses</taxon>
        <taxon>Duplodnaviria</taxon>
        <taxon>Heunggongvirae</taxon>
        <taxon>Uroviricota</taxon>
        <taxon>Caudoviricetes</taxon>
    </lineage>
</organism>
<feature type="coiled-coil region" evidence="1">
    <location>
        <begin position="20"/>
        <end position="90"/>
    </location>
</feature>